<dbReference type="PIRSF" id="PIRSF004749">
    <property type="entry name" value="Pep_def"/>
    <property type="match status" value="1"/>
</dbReference>
<comment type="function">
    <text evidence="2">Removes the formyl group from the N-terminal Met of newly synthesized proteins. Requires at least a dipeptide for an efficient rate of reaction. N-terminal L-methionine is a prerequisite for activity but the enzyme has broad specificity at other positions.</text>
</comment>
<keyword evidence="2" id="KW-0648">Protein biosynthesis</keyword>
<gene>
    <name evidence="2" type="primary">def</name>
    <name evidence="3" type="ORF">phytr_2890</name>
</gene>
<dbReference type="Gene3D" id="3.90.45.10">
    <property type="entry name" value="Peptide deformylase"/>
    <property type="match status" value="1"/>
</dbReference>
<dbReference type="GO" id="GO:0006412">
    <property type="term" value="P:translation"/>
    <property type="evidence" value="ECO:0007669"/>
    <property type="project" value="UniProtKB-UniRule"/>
</dbReference>
<keyword evidence="2" id="KW-0408">Iron</keyword>
<dbReference type="KEGG" id="ptc:phytr_2890"/>
<evidence type="ECO:0000313" key="4">
    <source>
        <dbReference type="Proteomes" id="UP000241762"/>
    </source>
</evidence>
<dbReference type="Proteomes" id="UP000241762">
    <property type="component" value="Chromosome"/>
</dbReference>
<feature type="binding site" evidence="2">
    <location>
        <position position="99"/>
    </location>
    <ligand>
        <name>Fe cation</name>
        <dbReference type="ChEBI" id="CHEBI:24875"/>
    </ligand>
</feature>
<comment type="cofactor">
    <cofactor evidence="2">
        <name>Fe(2+)</name>
        <dbReference type="ChEBI" id="CHEBI:29033"/>
    </cofactor>
    <text evidence="2">Binds 1 Fe(2+) ion.</text>
</comment>
<dbReference type="PRINTS" id="PR01576">
    <property type="entry name" value="PDEFORMYLASE"/>
</dbReference>
<dbReference type="OrthoDB" id="9804313at2"/>
<keyword evidence="2" id="KW-0378">Hydrolase</keyword>
<feature type="binding site" evidence="2">
    <location>
        <position position="145"/>
    </location>
    <ligand>
        <name>Fe cation</name>
        <dbReference type="ChEBI" id="CHEBI:24875"/>
    </ligand>
</feature>
<proteinExistence type="inferred from homology"/>
<dbReference type="PANTHER" id="PTHR10458:SF22">
    <property type="entry name" value="PEPTIDE DEFORMYLASE"/>
    <property type="match status" value="1"/>
</dbReference>
<dbReference type="InterPro" id="IPR036821">
    <property type="entry name" value="Peptide_deformylase_sf"/>
</dbReference>
<feature type="active site" evidence="2">
    <location>
        <position position="142"/>
    </location>
</feature>
<accession>A0A2P1P7M8</accession>
<keyword evidence="4" id="KW-1185">Reference proteome</keyword>
<dbReference type="HAMAP" id="MF_00163">
    <property type="entry name" value="Pep_deformylase"/>
    <property type="match status" value="1"/>
</dbReference>
<reference evidence="3 4" key="1">
    <citation type="submission" date="2018-03" db="EMBL/GenBank/DDBJ databases">
        <title>A gene transfer event suggests a long-term partnership between eustigmatophyte algae and a novel lineage of endosymbiotic bacteria.</title>
        <authorList>
            <person name="Yurchenko T."/>
            <person name="Sevcikova T."/>
            <person name="Pribyl P."/>
            <person name="El Karkouri K."/>
            <person name="Klimes V."/>
            <person name="Amaral R."/>
            <person name="Zbrankova V."/>
            <person name="Kim E."/>
            <person name="Raoult D."/>
            <person name="Santos L.M.A."/>
            <person name="Elias M."/>
        </authorList>
    </citation>
    <scope>NUCLEOTIDE SEQUENCE [LARGE SCALE GENOMIC DNA]</scope>
    <source>
        <strain evidence="3">CCALA 838</strain>
    </source>
</reference>
<comment type="similarity">
    <text evidence="1 2">Belongs to the polypeptide deformylase family.</text>
</comment>
<feature type="binding site" evidence="2">
    <location>
        <position position="141"/>
    </location>
    <ligand>
        <name>Fe cation</name>
        <dbReference type="ChEBI" id="CHEBI:24875"/>
    </ligand>
</feature>
<comment type="catalytic activity">
    <reaction evidence="2">
        <text>N-terminal N-formyl-L-methionyl-[peptide] + H2O = N-terminal L-methionyl-[peptide] + formate</text>
        <dbReference type="Rhea" id="RHEA:24420"/>
        <dbReference type="Rhea" id="RHEA-COMP:10639"/>
        <dbReference type="Rhea" id="RHEA-COMP:10640"/>
        <dbReference type="ChEBI" id="CHEBI:15377"/>
        <dbReference type="ChEBI" id="CHEBI:15740"/>
        <dbReference type="ChEBI" id="CHEBI:49298"/>
        <dbReference type="ChEBI" id="CHEBI:64731"/>
        <dbReference type="EC" id="3.5.1.88"/>
    </reaction>
</comment>
<dbReference type="PANTHER" id="PTHR10458">
    <property type="entry name" value="PEPTIDE DEFORMYLASE"/>
    <property type="match status" value="1"/>
</dbReference>
<dbReference type="GO" id="GO:0042586">
    <property type="term" value="F:peptide deformylase activity"/>
    <property type="evidence" value="ECO:0007669"/>
    <property type="project" value="UniProtKB-UniRule"/>
</dbReference>
<sequence length="173" mass="20166">MSLLEVLTIPDKRLRQKCGKVELVDDNLRKFMLDMVETMRAENGIGLAANQVGVLKRIITIDLSEVEEIKRQENFYPLFLINPEFTLHSDEKTYFNEGCLSVPGSKIEVLRPKAIEIKYIDFNSKPQKLYDDDFLARVIQHEMDHLEGKVILDYVSKLKRDLIIKKISKEQRL</sequence>
<organism evidence="3 4">
    <name type="scientific">Candidatus Phycorickettsia trachydisci</name>
    <dbReference type="NCBI Taxonomy" id="2115978"/>
    <lineage>
        <taxon>Bacteria</taxon>
        <taxon>Pseudomonadati</taxon>
        <taxon>Pseudomonadota</taxon>
        <taxon>Alphaproteobacteria</taxon>
        <taxon>Rickettsiales</taxon>
        <taxon>Rickettsiaceae</taxon>
        <taxon>Candidatus Phycorickettsia</taxon>
    </lineage>
</organism>
<dbReference type="Pfam" id="PF01327">
    <property type="entry name" value="Pep_deformylase"/>
    <property type="match status" value="1"/>
</dbReference>
<dbReference type="NCBIfam" id="TIGR00079">
    <property type="entry name" value="pept_deformyl"/>
    <property type="match status" value="1"/>
</dbReference>
<evidence type="ECO:0000256" key="2">
    <source>
        <dbReference type="HAMAP-Rule" id="MF_00163"/>
    </source>
</evidence>
<dbReference type="EMBL" id="CP027845">
    <property type="protein sequence ID" value="AVP87245.1"/>
    <property type="molecule type" value="Genomic_DNA"/>
</dbReference>
<protein>
    <recommendedName>
        <fullName evidence="2">Peptide deformylase</fullName>
        <shortName evidence="2">PDF</shortName>
        <ecNumber evidence="2">3.5.1.88</ecNumber>
    </recommendedName>
    <alternativeName>
        <fullName evidence="2">Polypeptide deformylase</fullName>
    </alternativeName>
</protein>
<dbReference type="RefSeq" id="WP_106874113.1">
    <property type="nucleotide sequence ID" value="NZ_CP027845.1"/>
</dbReference>
<dbReference type="GO" id="GO:0046872">
    <property type="term" value="F:metal ion binding"/>
    <property type="evidence" value="ECO:0007669"/>
    <property type="project" value="UniProtKB-KW"/>
</dbReference>
<dbReference type="SUPFAM" id="SSF56420">
    <property type="entry name" value="Peptide deformylase"/>
    <property type="match status" value="1"/>
</dbReference>
<dbReference type="AlphaFoldDB" id="A0A2P1P7M8"/>
<evidence type="ECO:0000256" key="1">
    <source>
        <dbReference type="ARBA" id="ARBA00010759"/>
    </source>
</evidence>
<dbReference type="CDD" id="cd00487">
    <property type="entry name" value="Pep_deformylase"/>
    <property type="match status" value="1"/>
</dbReference>
<dbReference type="EC" id="3.5.1.88" evidence="2"/>
<dbReference type="InterPro" id="IPR023635">
    <property type="entry name" value="Peptide_deformylase"/>
</dbReference>
<name>A0A2P1P7M8_9RICK</name>
<keyword evidence="2" id="KW-0479">Metal-binding</keyword>
<evidence type="ECO:0000313" key="3">
    <source>
        <dbReference type="EMBL" id="AVP87245.1"/>
    </source>
</evidence>
<dbReference type="NCBIfam" id="NF001159">
    <property type="entry name" value="PRK00150.1-3"/>
    <property type="match status" value="1"/>
</dbReference>